<keyword evidence="3" id="KW-0326">Glycosidase</keyword>
<dbReference type="InterPro" id="IPR023347">
    <property type="entry name" value="Lysozyme_dom_sf"/>
</dbReference>
<comment type="caution">
    <text evidence="4">The sequence shown here is derived from an EMBL/GenBank/DDBJ whole genome shotgun (WGS) entry which is preliminary data.</text>
</comment>
<evidence type="ECO:0000313" key="4">
    <source>
        <dbReference type="EMBL" id="MEZ2739076.1"/>
    </source>
</evidence>
<dbReference type="Proteomes" id="UP001567350">
    <property type="component" value="Unassembled WGS sequence"/>
</dbReference>
<evidence type="ECO:0000256" key="3">
    <source>
        <dbReference type="RuleBase" id="RU003788"/>
    </source>
</evidence>
<dbReference type="EMBL" id="JBGJLR010000004">
    <property type="protein sequence ID" value="MEZ2739076.1"/>
    <property type="molecule type" value="Genomic_DNA"/>
</dbReference>
<dbReference type="PANTHER" id="PTHR38107:SF3">
    <property type="entry name" value="LYSOZYME RRRD-RELATED"/>
    <property type="match status" value="1"/>
</dbReference>
<organism evidence="4 5">
    <name type="scientific">Comamonas jiangduensis</name>
    <dbReference type="NCBI Taxonomy" id="1194168"/>
    <lineage>
        <taxon>Bacteria</taxon>
        <taxon>Pseudomonadati</taxon>
        <taxon>Pseudomonadota</taxon>
        <taxon>Betaproteobacteria</taxon>
        <taxon>Burkholderiales</taxon>
        <taxon>Comamonadaceae</taxon>
        <taxon>Comamonas</taxon>
    </lineage>
</organism>
<dbReference type="Pfam" id="PF00959">
    <property type="entry name" value="Phage_lysozyme"/>
    <property type="match status" value="1"/>
</dbReference>
<evidence type="ECO:0000313" key="5">
    <source>
        <dbReference type="Proteomes" id="UP001567350"/>
    </source>
</evidence>
<dbReference type="InterPro" id="IPR023346">
    <property type="entry name" value="Lysozyme-like_dom_sf"/>
</dbReference>
<protein>
    <recommendedName>
        <fullName evidence="3">Lysozyme</fullName>
        <ecNumber evidence="3">3.2.1.17</ecNumber>
    </recommendedName>
</protein>
<reference evidence="4 5" key="1">
    <citation type="submission" date="2024-08" db="EMBL/GenBank/DDBJ databases">
        <authorList>
            <person name="Feng Z."/>
            <person name="Ronholm J."/>
        </authorList>
    </citation>
    <scope>NUCLEOTIDE SEQUENCE [LARGE SCALE GENOMIC DNA]</scope>
    <source>
        <strain evidence="4 5">4-AB0-8</strain>
    </source>
</reference>
<dbReference type="InterPro" id="IPR051018">
    <property type="entry name" value="Bacteriophage_GH24"/>
</dbReference>
<comment type="catalytic activity">
    <reaction evidence="3">
        <text>Hydrolysis of (1-&gt;4)-beta-linkages between N-acetylmuramic acid and N-acetyl-D-glucosamine residues in a peptidoglycan and between N-acetyl-D-glucosamine residues in chitodextrins.</text>
        <dbReference type="EC" id="3.2.1.17"/>
    </reaction>
</comment>
<proteinExistence type="inferred from homology"/>
<comment type="similarity">
    <text evidence="3">Belongs to the glycosyl hydrolase 24 family.</text>
</comment>
<dbReference type="PANTHER" id="PTHR38107">
    <property type="match status" value="1"/>
</dbReference>
<keyword evidence="5" id="KW-1185">Reference proteome</keyword>
<dbReference type="Gene3D" id="1.10.530.40">
    <property type="match status" value="1"/>
</dbReference>
<evidence type="ECO:0000256" key="2">
    <source>
        <dbReference type="ARBA" id="ARBA00022638"/>
    </source>
</evidence>
<dbReference type="SUPFAM" id="SSF53955">
    <property type="entry name" value="Lysozyme-like"/>
    <property type="match status" value="1"/>
</dbReference>
<dbReference type="InterPro" id="IPR002196">
    <property type="entry name" value="Glyco_hydro_24"/>
</dbReference>
<keyword evidence="1 3" id="KW-0929">Antimicrobial</keyword>
<sequence length="212" mass="23022">MSKVPTVLRNKLLQLALGFAVGATTYVAVEQPAKPSQAVQLAMELGAHYESSGRHIGVPYVDKLGKGQPLTVCNGVTGPEVVAGRYYSKDDCYRLELPKYLQAERAAKRLFNHWATYNVWVQASFIDMLYNLGEGAVRGSTMLGLANAGKLEAACVQMPRWVRGTVNGQSVQLPGLVDRRATTAELCRDWGRDGHFSVIAIRGLEGGNAQAD</sequence>
<name>A0ABV4ID10_9BURK</name>
<evidence type="ECO:0000256" key="1">
    <source>
        <dbReference type="ARBA" id="ARBA00022529"/>
    </source>
</evidence>
<dbReference type="RefSeq" id="WP_370891341.1">
    <property type="nucleotide sequence ID" value="NZ_JBGJLR010000004.1"/>
</dbReference>
<dbReference type="EC" id="3.2.1.17" evidence="3"/>
<keyword evidence="3" id="KW-0378">Hydrolase</keyword>
<accession>A0ABV4ID10</accession>
<gene>
    <name evidence="4" type="ORF">ACBP88_06295</name>
</gene>
<keyword evidence="2 3" id="KW-0081">Bacteriolytic enzyme</keyword>